<reference evidence="1 2" key="1">
    <citation type="journal article" date="2019" name="Nat. Ecol. Evol.">
        <title>Megaphylogeny resolves global patterns of mushroom evolution.</title>
        <authorList>
            <person name="Varga T."/>
            <person name="Krizsan K."/>
            <person name="Foldi C."/>
            <person name="Dima B."/>
            <person name="Sanchez-Garcia M."/>
            <person name="Sanchez-Ramirez S."/>
            <person name="Szollosi G.J."/>
            <person name="Szarkandi J.G."/>
            <person name="Papp V."/>
            <person name="Albert L."/>
            <person name="Andreopoulos W."/>
            <person name="Angelini C."/>
            <person name="Antonin V."/>
            <person name="Barry K.W."/>
            <person name="Bougher N.L."/>
            <person name="Buchanan P."/>
            <person name="Buyck B."/>
            <person name="Bense V."/>
            <person name="Catcheside P."/>
            <person name="Chovatia M."/>
            <person name="Cooper J."/>
            <person name="Damon W."/>
            <person name="Desjardin D."/>
            <person name="Finy P."/>
            <person name="Geml J."/>
            <person name="Haridas S."/>
            <person name="Hughes K."/>
            <person name="Justo A."/>
            <person name="Karasinski D."/>
            <person name="Kautmanova I."/>
            <person name="Kiss B."/>
            <person name="Kocsube S."/>
            <person name="Kotiranta H."/>
            <person name="LaButti K.M."/>
            <person name="Lechner B.E."/>
            <person name="Liimatainen K."/>
            <person name="Lipzen A."/>
            <person name="Lukacs Z."/>
            <person name="Mihaltcheva S."/>
            <person name="Morgado L.N."/>
            <person name="Niskanen T."/>
            <person name="Noordeloos M.E."/>
            <person name="Ohm R.A."/>
            <person name="Ortiz-Santana B."/>
            <person name="Ovrebo C."/>
            <person name="Racz N."/>
            <person name="Riley R."/>
            <person name="Savchenko A."/>
            <person name="Shiryaev A."/>
            <person name="Soop K."/>
            <person name="Spirin V."/>
            <person name="Szebenyi C."/>
            <person name="Tomsovsky M."/>
            <person name="Tulloss R.E."/>
            <person name="Uehling J."/>
            <person name="Grigoriev I.V."/>
            <person name="Vagvolgyi C."/>
            <person name="Papp T."/>
            <person name="Martin F.M."/>
            <person name="Miettinen O."/>
            <person name="Hibbett D.S."/>
            <person name="Nagy L.G."/>
        </authorList>
    </citation>
    <scope>NUCLEOTIDE SEQUENCE [LARGE SCALE GENOMIC DNA]</scope>
    <source>
        <strain evidence="1 2">CBS 962.96</strain>
    </source>
</reference>
<name>A0A4S8KVQ9_DENBC</name>
<keyword evidence="2" id="KW-1185">Reference proteome</keyword>
<dbReference type="Proteomes" id="UP000297245">
    <property type="component" value="Unassembled WGS sequence"/>
</dbReference>
<dbReference type="AlphaFoldDB" id="A0A4S8KVQ9"/>
<feature type="non-terminal residue" evidence="1">
    <location>
        <position position="1"/>
    </location>
</feature>
<gene>
    <name evidence="1" type="ORF">K435DRAFT_606668</name>
</gene>
<feature type="non-terminal residue" evidence="1">
    <location>
        <position position="196"/>
    </location>
</feature>
<protein>
    <submittedName>
        <fullName evidence="1">Uncharacterized protein</fullName>
    </submittedName>
</protein>
<sequence length="196" mass="22774">LEMIRSCIQNIPLPTYVTRPPGNLGEPSHGSLKAYDYQILFTVIFPLIIPELWPPSNCTDYQALFLNNFDHLVASTNIVSAYSTSDQDAEEYMRHYVRYRETLGELFEVKWKPNHHYAMHNPDLLRRWGPLAEVSEFAGERANYLSQSVNTNRRIYDLHHTILQQITRRSSLEAHLEVQTHSDSSTLSEFCRFLMG</sequence>
<proteinExistence type="predicted"/>
<dbReference type="OrthoDB" id="3269001at2759"/>
<organism evidence="1 2">
    <name type="scientific">Dendrothele bispora (strain CBS 962.96)</name>
    <dbReference type="NCBI Taxonomy" id="1314807"/>
    <lineage>
        <taxon>Eukaryota</taxon>
        <taxon>Fungi</taxon>
        <taxon>Dikarya</taxon>
        <taxon>Basidiomycota</taxon>
        <taxon>Agaricomycotina</taxon>
        <taxon>Agaricomycetes</taxon>
        <taxon>Agaricomycetidae</taxon>
        <taxon>Agaricales</taxon>
        <taxon>Agaricales incertae sedis</taxon>
        <taxon>Dendrothele</taxon>
    </lineage>
</organism>
<dbReference type="EMBL" id="ML179964">
    <property type="protein sequence ID" value="THU79883.1"/>
    <property type="molecule type" value="Genomic_DNA"/>
</dbReference>
<evidence type="ECO:0000313" key="1">
    <source>
        <dbReference type="EMBL" id="THU79883.1"/>
    </source>
</evidence>
<evidence type="ECO:0000313" key="2">
    <source>
        <dbReference type="Proteomes" id="UP000297245"/>
    </source>
</evidence>
<accession>A0A4S8KVQ9</accession>